<dbReference type="AlphaFoldDB" id="A0A484B6X2"/>
<dbReference type="Gene3D" id="3.30.30.170">
    <property type="match status" value="1"/>
</dbReference>
<keyword evidence="6" id="KW-0342">GTP-binding</keyword>
<dbReference type="InterPro" id="IPR002735">
    <property type="entry name" value="Transl_init_fac_IF2/IF5_dom"/>
</dbReference>
<evidence type="ECO:0000256" key="4">
    <source>
        <dbReference type="ARBA" id="ARBA00022741"/>
    </source>
</evidence>
<evidence type="ECO:0000313" key="9">
    <source>
        <dbReference type="EMBL" id="TDG44576.1"/>
    </source>
</evidence>
<proteinExistence type="inferred from homology"/>
<dbReference type="SUPFAM" id="SSF48371">
    <property type="entry name" value="ARM repeat"/>
    <property type="match status" value="1"/>
</dbReference>
<dbReference type="SMART" id="SM00653">
    <property type="entry name" value="eIF2B_5"/>
    <property type="match status" value="1"/>
</dbReference>
<dbReference type="PANTHER" id="PTHR23001:SF7">
    <property type="entry name" value="EUKARYOTIC TRANSLATION INITIATION FACTOR 5"/>
    <property type="match status" value="1"/>
</dbReference>
<dbReference type="SMART" id="SM00515">
    <property type="entry name" value="eIF5C"/>
    <property type="match status" value="1"/>
</dbReference>
<evidence type="ECO:0000313" key="10">
    <source>
        <dbReference type="Proteomes" id="UP000295192"/>
    </source>
</evidence>
<evidence type="ECO:0000256" key="6">
    <source>
        <dbReference type="ARBA" id="ARBA00023134"/>
    </source>
</evidence>
<sequence>MATVNVNRSVTDIFYRYKMPRLQAKVEGKGNGIKTVLVNMAEVARAIGRPATYPTKYFGCELGAQTQFDHKNERFIVNGSHDVNKLQDLLDGFIRKFVLCPECDNPETNLTVSAKNQTISQSCKACGFHGLLKVNHKVNTYIVKNPPSLNPAAQGSSLTEGKRSKRVQKQKNENSDGSMSNNSMANNSGGESDGGNGTNHASQTEAEISAAIPEKTMAEDDDDGGWSVDVSKEAIRARLQDLTDGAKGMTISDDYDKTEKERIDIFYELVKNKRDSKQLDDVATHKELLIEAERLDIVNKAPLVLAELLFTENITHDVRKNRILLLRFTHNNPKGQRYLIGGIEQTVELHADTLMNKVAGIFKIFYDLDILDEKVILEWAQKVSKRHVSKKIATEIHQRVEPFVQWLKDAEEEDSSSDDDDNACGDSDVEIEYDDRARVEPLKVAAVSAAVAAVNKKNAMEDEDGDEIDIDEI</sequence>
<gene>
    <name evidence="9" type="ORF">AWZ03_008982</name>
</gene>
<evidence type="ECO:0000256" key="7">
    <source>
        <dbReference type="SAM" id="MobiDB-lite"/>
    </source>
</evidence>
<dbReference type="GO" id="GO:0005092">
    <property type="term" value="F:GDP-dissociation inhibitor activity"/>
    <property type="evidence" value="ECO:0007669"/>
    <property type="project" value="TreeGrafter"/>
</dbReference>
<dbReference type="InterPro" id="IPR016189">
    <property type="entry name" value="Transl_init_fac_IF2/IF5_N"/>
</dbReference>
<keyword evidence="4" id="KW-0547">Nucleotide-binding</keyword>
<dbReference type="InterPro" id="IPR045196">
    <property type="entry name" value="IF2/IF5"/>
</dbReference>
<dbReference type="Gene3D" id="2.20.25.350">
    <property type="match status" value="1"/>
</dbReference>
<evidence type="ECO:0000256" key="1">
    <source>
        <dbReference type="ARBA" id="ARBA00010397"/>
    </source>
</evidence>
<dbReference type="EMBL" id="LSRL02000099">
    <property type="protein sequence ID" value="TDG44576.1"/>
    <property type="molecule type" value="Genomic_DNA"/>
</dbReference>
<dbReference type="KEGG" id="dnv:108655795"/>
<evidence type="ECO:0000256" key="3">
    <source>
        <dbReference type="ARBA" id="ARBA00022540"/>
    </source>
</evidence>
<dbReference type="PROSITE" id="PS51363">
    <property type="entry name" value="W2"/>
    <property type="match status" value="1"/>
</dbReference>
<comment type="similarity">
    <text evidence="1">Belongs to the eIF-2-beta/eIF-5 family.</text>
</comment>
<dbReference type="SUPFAM" id="SSF75689">
    <property type="entry name" value="Zinc-binding domain of translation initiation factor 2 beta"/>
    <property type="match status" value="1"/>
</dbReference>
<accession>A0A484B6X2</accession>
<reference evidence="9 10" key="1">
    <citation type="journal article" date="2019" name="J. Hered.">
        <title>An Improved Genome Assembly for Drosophila navojoa, the Basal Species in the mojavensis Cluster.</title>
        <authorList>
            <person name="Vanderlinde T."/>
            <person name="Dupim E.G."/>
            <person name="Nazario-Yepiz N.O."/>
            <person name="Carvalho A.B."/>
        </authorList>
    </citation>
    <scope>NUCLEOTIDE SEQUENCE [LARGE SCALE GENOMIC DNA]</scope>
    <source>
        <strain evidence="9">Navoj_Jal97</strain>
        <tissue evidence="9">Whole organism</tissue>
    </source>
</reference>
<evidence type="ECO:0000256" key="5">
    <source>
        <dbReference type="ARBA" id="ARBA00022917"/>
    </source>
</evidence>
<dbReference type="InterPro" id="IPR003307">
    <property type="entry name" value="W2_domain"/>
</dbReference>
<dbReference type="PANTHER" id="PTHR23001">
    <property type="entry name" value="EUKARYOTIC TRANSLATION INITIATION FACTOR"/>
    <property type="match status" value="1"/>
</dbReference>
<dbReference type="GO" id="GO:0005525">
    <property type="term" value="F:GTP binding"/>
    <property type="evidence" value="ECO:0007669"/>
    <property type="project" value="UniProtKB-KW"/>
</dbReference>
<dbReference type="GO" id="GO:0001732">
    <property type="term" value="P:formation of cytoplasmic translation initiation complex"/>
    <property type="evidence" value="ECO:0007669"/>
    <property type="project" value="TreeGrafter"/>
</dbReference>
<feature type="compositionally biased region" description="Low complexity" evidence="7">
    <location>
        <begin position="175"/>
        <end position="190"/>
    </location>
</feature>
<keyword evidence="5" id="KW-0648">Protein biosynthesis</keyword>
<dbReference type="OrthoDB" id="10250831at2759"/>
<dbReference type="InterPro" id="IPR016024">
    <property type="entry name" value="ARM-type_fold"/>
</dbReference>
<feature type="region of interest" description="Disordered" evidence="7">
    <location>
        <begin position="145"/>
        <end position="202"/>
    </location>
</feature>
<feature type="domain" description="W2" evidence="8">
    <location>
        <begin position="256"/>
        <end position="417"/>
    </location>
</feature>
<keyword evidence="3" id="KW-0396">Initiation factor</keyword>
<dbReference type="Pfam" id="PF02020">
    <property type="entry name" value="W2"/>
    <property type="match status" value="1"/>
</dbReference>
<dbReference type="InterPro" id="IPR016190">
    <property type="entry name" value="Transl_init_fac_IF2/IF5_Zn-bd"/>
</dbReference>
<comment type="caution">
    <text evidence="9">The sequence shown here is derived from an EMBL/GenBank/DDBJ whole genome shotgun (WGS) entry which is preliminary data.</text>
</comment>
<organism evidence="9 10">
    <name type="scientific">Drosophila navojoa</name>
    <name type="common">Fruit fly</name>
    <dbReference type="NCBI Taxonomy" id="7232"/>
    <lineage>
        <taxon>Eukaryota</taxon>
        <taxon>Metazoa</taxon>
        <taxon>Ecdysozoa</taxon>
        <taxon>Arthropoda</taxon>
        <taxon>Hexapoda</taxon>
        <taxon>Insecta</taxon>
        <taxon>Pterygota</taxon>
        <taxon>Neoptera</taxon>
        <taxon>Endopterygota</taxon>
        <taxon>Diptera</taxon>
        <taxon>Brachycera</taxon>
        <taxon>Muscomorpha</taxon>
        <taxon>Ephydroidea</taxon>
        <taxon>Drosophilidae</taxon>
        <taxon>Drosophila</taxon>
    </lineage>
</organism>
<dbReference type="CDD" id="cd11561">
    <property type="entry name" value="W2_eIF5"/>
    <property type="match status" value="1"/>
</dbReference>
<dbReference type="GO" id="GO:0071074">
    <property type="term" value="F:eukaryotic initiation factor eIF2 binding"/>
    <property type="evidence" value="ECO:0007669"/>
    <property type="project" value="TreeGrafter"/>
</dbReference>
<dbReference type="STRING" id="7232.A0A484B6X2"/>
<dbReference type="Proteomes" id="UP000295192">
    <property type="component" value="Unassembled WGS sequence"/>
</dbReference>
<dbReference type="FunFam" id="2.20.25.350:FF:000001">
    <property type="entry name" value="Eukaryotic translation initiation factor 5"/>
    <property type="match status" value="1"/>
</dbReference>
<name>A0A484B6X2_DRONA</name>
<dbReference type="SUPFAM" id="SSF100966">
    <property type="entry name" value="Translation initiation factor 2 beta, aIF2beta, N-terminal domain"/>
    <property type="match status" value="1"/>
</dbReference>
<dbReference type="Pfam" id="PF01873">
    <property type="entry name" value="eIF-5_eIF-2B"/>
    <property type="match status" value="1"/>
</dbReference>
<dbReference type="GO" id="GO:0003743">
    <property type="term" value="F:translation initiation factor activity"/>
    <property type="evidence" value="ECO:0007669"/>
    <property type="project" value="UniProtKB-KW"/>
</dbReference>
<evidence type="ECO:0000259" key="8">
    <source>
        <dbReference type="PROSITE" id="PS51363"/>
    </source>
</evidence>
<dbReference type="OMA" id="YRYKMEK"/>
<keyword evidence="10" id="KW-1185">Reference proteome</keyword>
<dbReference type="Gene3D" id="1.25.40.180">
    <property type="match status" value="1"/>
</dbReference>
<evidence type="ECO:0000256" key="2">
    <source>
        <dbReference type="ARBA" id="ARBA00018059"/>
    </source>
</evidence>
<protein>
    <recommendedName>
        <fullName evidence="2">Eukaryotic translation initiation factor 5</fullName>
    </recommendedName>
</protein>
<dbReference type="GO" id="GO:0005829">
    <property type="term" value="C:cytosol"/>
    <property type="evidence" value="ECO:0007669"/>
    <property type="project" value="TreeGrafter"/>
</dbReference>
<dbReference type="FunFam" id="3.30.30.170:FF:000002">
    <property type="entry name" value="Eukaryotic translation initiation factor 5"/>
    <property type="match status" value="1"/>
</dbReference>